<evidence type="ECO:0000256" key="7">
    <source>
        <dbReference type="ARBA" id="ARBA00023136"/>
    </source>
</evidence>
<dbReference type="GO" id="GO:0016192">
    <property type="term" value="P:vesicle-mediated transport"/>
    <property type="evidence" value="ECO:0007669"/>
    <property type="project" value="InterPro"/>
</dbReference>
<dbReference type="PRINTS" id="PR00219">
    <property type="entry name" value="SYNAPTOBREVN"/>
</dbReference>
<evidence type="ECO:0000256" key="5">
    <source>
        <dbReference type="ARBA" id="ARBA00022927"/>
    </source>
</evidence>
<dbReference type="SMART" id="SM01270">
    <property type="entry name" value="Longin"/>
    <property type="match status" value="1"/>
</dbReference>
<evidence type="ECO:0000256" key="6">
    <source>
        <dbReference type="ARBA" id="ARBA00022989"/>
    </source>
</evidence>
<dbReference type="AlphaFoldDB" id="L8GIW2"/>
<dbReference type="SUPFAM" id="SSF64356">
    <property type="entry name" value="SNARE-like"/>
    <property type="match status" value="1"/>
</dbReference>
<sequence>MGKGGGDTSCIIHSLVAYEEKILASCSSPLKESAYDAQVCSVLSEKVLKKICARMHNHKKTYITEKYHFHYIMEDGIVFMCVAQAVHGQRLPFSFLKDIREKWHSKYRLRESMQARPYDMNQTFQSILKQKMLYYSDDTTDKLREVMEKVEDVKGTMLSNVDKILERGDALEQVARKAREIEEAGQDFKKVTVPFKRKAMCKNLKATICLCCLCTIFILGALYVAGVFVCGGWTLQKCTNAVWNAF</sequence>
<dbReference type="Pfam" id="PF00957">
    <property type="entry name" value="Synaptobrevin"/>
    <property type="match status" value="1"/>
</dbReference>
<dbReference type="PANTHER" id="PTHR21136:SF168">
    <property type="entry name" value="VESICLE-ASSOCIATED MEMBRANE PROTEIN 9"/>
    <property type="match status" value="1"/>
</dbReference>
<dbReference type="GO" id="GO:0030659">
    <property type="term" value="C:cytoplasmic vesicle membrane"/>
    <property type="evidence" value="ECO:0007669"/>
    <property type="project" value="UniProtKB-SubCell"/>
</dbReference>
<accession>L8GIW2</accession>
<evidence type="ECO:0000256" key="9">
    <source>
        <dbReference type="ARBA" id="ARBA00046280"/>
    </source>
</evidence>
<keyword evidence="6 11" id="KW-1133">Transmembrane helix</keyword>
<dbReference type="EMBL" id="KB008103">
    <property type="protein sequence ID" value="ELR12688.1"/>
    <property type="molecule type" value="Genomic_DNA"/>
</dbReference>
<dbReference type="KEGG" id="acan:ACA1_091980"/>
<dbReference type="PROSITE" id="PS50892">
    <property type="entry name" value="V_SNARE"/>
    <property type="match status" value="1"/>
</dbReference>
<keyword evidence="5" id="KW-0653">Protein transport</keyword>
<dbReference type="InterPro" id="IPR001388">
    <property type="entry name" value="Synaptobrevin-like"/>
</dbReference>
<evidence type="ECO:0000256" key="4">
    <source>
        <dbReference type="ARBA" id="ARBA00022692"/>
    </source>
</evidence>
<organism evidence="14 15">
    <name type="scientific">Acanthamoeba castellanii (strain ATCC 30010 / Neff)</name>
    <dbReference type="NCBI Taxonomy" id="1257118"/>
    <lineage>
        <taxon>Eukaryota</taxon>
        <taxon>Amoebozoa</taxon>
        <taxon>Discosea</taxon>
        <taxon>Longamoebia</taxon>
        <taxon>Centramoebida</taxon>
        <taxon>Acanthamoebidae</taxon>
        <taxon>Acanthamoeba</taxon>
    </lineage>
</organism>
<dbReference type="Gene3D" id="1.20.5.110">
    <property type="match status" value="1"/>
</dbReference>
<evidence type="ECO:0000256" key="2">
    <source>
        <dbReference type="ARBA" id="ARBA00008025"/>
    </source>
</evidence>
<dbReference type="InterPro" id="IPR042855">
    <property type="entry name" value="V_SNARE_CC"/>
</dbReference>
<dbReference type="OrthoDB" id="248747at2759"/>
<dbReference type="Pfam" id="PF13774">
    <property type="entry name" value="Longin"/>
    <property type="match status" value="1"/>
</dbReference>
<reference evidence="14 15" key="1">
    <citation type="journal article" date="2013" name="Genome Biol.">
        <title>Genome of Acanthamoeba castellanii highlights extensive lateral gene transfer and early evolution of tyrosine kinase signaling.</title>
        <authorList>
            <person name="Clarke M."/>
            <person name="Lohan A.J."/>
            <person name="Liu B."/>
            <person name="Lagkouvardos I."/>
            <person name="Roy S."/>
            <person name="Zafar N."/>
            <person name="Bertelli C."/>
            <person name="Schilde C."/>
            <person name="Kianianmomeni A."/>
            <person name="Burglin T.R."/>
            <person name="Frech C."/>
            <person name="Turcotte B."/>
            <person name="Kopec K.O."/>
            <person name="Synnott J.M."/>
            <person name="Choo C."/>
            <person name="Paponov I."/>
            <person name="Finkler A."/>
            <person name="Soon Heng Tan C."/>
            <person name="Hutchins A.P."/>
            <person name="Weinmeier T."/>
            <person name="Rattei T."/>
            <person name="Chu J.S."/>
            <person name="Gimenez G."/>
            <person name="Irimia M."/>
            <person name="Rigden D.J."/>
            <person name="Fitzpatrick D.A."/>
            <person name="Lorenzo-Morales J."/>
            <person name="Bateman A."/>
            <person name="Chiu C.H."/>
            <person name="Tang P."/>
            <person name="Hegemann P."/>
            <person name="Fromm H."/>
            <person name="Raoult D."/>
            <person name="Greub G."/>
            <person name="Miranda-Saavedra D."/>
            <person name="Chen N."/>
            <person name="Nash P."/>
            <person name="Ginger M.L."/>
            <person name="Horn M."/>
            <person name="Schaap P."/>
            <person name="Caler L."/>
            <person name="Loftus B."/>
        </authorList>
    </citation>
    <scope>NUCLEOTIDE SEQUENCE [LARGE SCALE GENOMIC DNA]</scope>
    <source>
        <strain evidence="14 15">Neff</strain>
    </source>
</reference>
<evidence type="ECO:0000259" key="13">
    <source>
        <dbReference type="PROSITE" id="PS50892"/>
    </source>
</evidence>
<dbReference type="InterPro" id="IPR051097">
    <property type="entry name" value="Synaptobrevin-like_transport"/>
</dbReference>
<keyword evidence="4 11" id="KW-0812">Transmembrane</keyword>
<keyword evidence="7 11" id="KW-0472">Membrane</keyword>
<dbReference type="InterPro" id="IPR011012">
    <property type="entry name" value="Longin-like_dom_sf"/>
</dbReference>
<dbReference type="GeneID" id="14913103"/>
<feature type="domain" description="Longin" evidence="12">
    <location>
        <begin position="47"/>
        <end position="128"/>
    </location>
</feature>
<protein>
    <submittedName>
        <fullName evidence="14">Synaptobrevin, putative</fullName>
    </submittedName>
</protein>
<evidence type="ECO:0000256" key="1">
    <source>
        <dbReference type="ARBA" id="ARBA00004156"/>
    </source>
</evidence>
<proteinExistence type="inferred from homology"/>
<comment type="subcellular location">
    <subcellularLocation>
        <location evidence="1">Cytoplasmic vesicle membrane</location>
    </subcellularLocation>
    <subcellularLocation>
        <location evidence="9">Endomembrane system</location>
        <topology evidence="9">Single-pass type IV membrane protein</topology>
    </subcellularLocation>
</comment>
<evidence type="ECO:0000256" key="10">
    <source>
        <dbReference type="PROSITE-ProRule" id="PRU00290"/>
    </source>
</evidence>
<dbReference type="GO" id="GO:0012505">
    <property type="term" value="C:endomembrane system"/>
    <property type="evidence" value="ECO:0007669"/>
    <property type="project" value="UniProtKB-SubCell"/>
</dbReference>
<dbReference type="PANTHER" id="PTHR21136">
    <property type="entry name" value="SNARE PROTEINS"/>
    <property type="match status" value="1"/>
</dbReference>
<dbReference type="VEuPathDB" id="AmoebaDB:ACA1_091980"/>
<dbReference type="CDD" id="cd14824">
    <property type="entry name" value="Longin"/>
    <property type="match status" value="1"/>
</dbReference>
<dbReference type="SUPFAM" id="SSF58038">
    <property type="entry name" value="SNARE fusion complex"/>
    <property type="match status" value="1"/>
</dbReference>
<keyword evidence="15" id="KW-1185">Reference proteome</keyword>
<dbReference type="Gene3D" id="3.30.450.50">
    <property type="entry name" value="Longin domain"/>
    <property type="match status" value="1"/>
</dbReference>
<keyword evidence="3" id="KW-0813">Transport</keyword>
<evidence type="ECO:0000259" key="12">
    <source>
        <dbReference type="PROSITE" id="PS50859"/>
    </source>
</evidence>
<feature type="transmembrane region" description="Helical" evidence="11">
    <location>
        <begin position="206"/>
        <end position="229"/>
    </location>
</feature>
<dbReference type="PROSITE" id="PS50859">
    <property type="entry name" value="LONGIN"/>
    <property type="match status" value="1"/>
</dbReference>
<evidence type="ECO:0000256" key="3">
    <source>
        <dbReference type="ARBA" id="ARBA00022448"/>
    </source>
</evidence>
<dbReference type="Proteomes" id="UP000011083">
    <property type="component" value="Unassembled WGS sequence"/>
</dbReference>
<gene>
    <name evidence="14" type="ORF">ACA1_091980</name>
</gene>
<dbReference type="STRING" id="1257118.L8GIW2"/>
<keyword evidence="8" id="KW-0968">Cytoplasmic vesicle</keyword>
<evidence type="ECO:0000256" key="11">
    <source>
        <dbReference type="SAM" id="Phobius"/>
    </source>
</evidence>
<evidence type="ECO:0000256" key="8">
    <source>
        <dbReference type="ARBA" id="ARBA00023329"/>
    </source>
</evidence>
<dbReference type="RefSeq" id="XP_004334701.1">
    <property type="nucleotide sequence ID" value="XM_004334653.1"/>
</dbReference>
<evidence type="ECO:0000313" key="14">
    <source>
        <dbReference type="EMBL" id="ELR12688.1"/>
    </source>
</evidence>
<dbReference type="CDD" id="cd15843">
    <property type="entry name" value="R-SNARE"/>
    <property type="match status" value="1"/>
</dbReference>
<feature type="domain" description="V-SNARE coiled-coil homology" evidence="13">
    <location>
        <begin position="142"/>
        <end position="202"/>
    </location>
</feature>
<name>L8GIW2_ACACF</name>
<dbReference type="OMA" id="HEDKADS"/>
<comment type="similarity">
    <text evidence="2">Belongs to the synaptobrevin family.</text>
</comment>
<dbReference type="GO" id="GO:0015031">
    <property type="term" value="P:protein transport"/>
    <property type="evidence" value="ECO:0007669"/>
    <property type="project" value="UniProtKB-KW"/>
</dbReference>
<dbReference type="InterPro" id="IPR010908">
    <property type="entry name" value="Longin_dom"/>
</dbReference>
<evidence type="ECO:0000313" key="15">
    <source>
        <dbReference type="Proteomes" id="UP000011083"/>
    </source>
</evidence>
<keyword evidence="10" id="KW-0175">Coiled coil</keyword>